<keyword evidence="6 12" id="KW-1133">Transmembrane helix</keyword>
<feature type="transmembrane region" description="Helical" evidence="12">
    <location>
        <begin position="195"/>
        <end position="213"/>
    </location>
</feature>
<evidence type="ECO:0000256" key="3">
    <source>
        <dbReference type="ARBA" id="ARBA00022475"/>
    </source>
</evidence>
<evidence type="ECO:0000313" key="14">
    <source>
        <dbReference type="Proteomes" id="UP000695026"/>
    </source>
</evidence>
<evidence type="ECO:0000256" key="9">
    <source>
        <dbReference type="ARBA" id="ARBA00023170"/>
    </source>
</evidence>
<name>A0A9F2WLU2_PYTBI</name>
<dbReference type="Proteomes" id="UP000695026">
    <property type="component" value="Unplaced"/>
</dbReference>
<organism evidence="14 15">
    <name type="scientific">Python bivittatus</name>
    <name type="common">Burmese python</name>
    <name type="synonym">Python molurus bivittatus</name>
    <dbReference type="NCBI Taxonomy" id="176946"/>
    <lineage>
        <taxon>Eukaryota</taxon>
        <taxon>Metazoa</taxon>
        <taxon>Chordata</taxon>
        <taxon>Craniata</taxon>
        <taxon>Vertebrata</taxon>
        <taxon>Euteleostomi</taxon>
        <taxon>Lepidosauria</taxon>
        <taxon>Squamata</taxon>
        <taxon>Bifurcata</taxon>
        <taxon>Unidentata</taxon>
        <taxon>Episquamata</taxon>
        <taxon>Toxicofera</taxon>
        <taxon>Serpentes</taxon>
        <taxon>Henophidia</taxon>
        <taxon>Pythonidae</taxon>
        <taxon>Python</taxon>
    </lineage>
</organism>
<keyword evidence="9 11" id="KW-0675">Receptor</keyword>
<evidence type="ECO:0000256" key="4">
    <source>
        <dbReference type="ARBA" id="ARBA00022692"/>
    </source>
</evidence>
<proteinExistence type="inferred from homology"/>
<keyword evidence="5 12" id="KW-0552">Olfaction</keyword>
<dbReference type="InterPro" id="IPR000276">
    <property type="entry name" value="GPCR_Rhodpsn"/>
</dbReference>
<keyword evidence="8 12" id="KW-0472">Membrane</keyword>
<dbReference type="PRINTS" id="PR00237">
    <property type="entry name" value="GPCRRHODOPSN"/>
</dbReference>
<feature type="transmembrane region" description="Helical" evidence="12">
    <location>
        <begin position="292"/>
        <end position="315"/>
    </location>
</feature>
<evidence type="ECO:0000256" key="8">
    <source>
        <dbReference type="ARBA" id="ARBA00023136"/>
    </source>
</evidence>
<dbReference type="KEGG" id="pbi:103053424"/>
<dbReference type="InterPro" id="IPR017452">
    <property type="entry name" value="GPCR_Rhodpsn_7TM"/>
</dbReference>
<evidence type="ECO:0000256" key="2">
    <source>
        <dbReference type="ARBA" id="ARBA00010663"/>
    </source>
</evidence>
<keyword evidence="10 11" id="KW-0807">Transducer</keyword>
<dbReference type="SUPFAM" id="SSF81321">
    <property type="entry name" value="Family A G protein-coupled receptor-like"/>
    <property type="match status" value="1"/>
</dbReference>
<dbReference type="AlphaFoldDB" id="A0A9F2WLU2"/>
<evidence type="ECO:0000256" key="11">
    <source>
        <dbReference type="RuleBase" id="RU000688"/>
    </source>
</evidence>
<evidence type="ECO:0000256" key="5">
    <source>
        <dbReference type="ARBA" id="ARBA00022725"/>
    </source>
</evidence>
<dbReference type="PROSITE" id="PS00237">
    <property type="entry name" value="G_PROTEIN_RECEP_F1_1"/>
    <property type="match status" value="1"/>
</dbReference>
<dbReference type="Pfam" id="PF13853">
    <property type="entry name" value="7tm_4"/>
    <property type="match status" value="1"/>
</dbReference>
<evidence type="ECO:0000256" key="7">
    <source>
        <dbReference type="ARBA" id="ARBA00023040"/>
    </source>
</evidence>
<keyword evidence="3 12" id="KW-1003">Cell membrane</keyword>
<keyword evidence="4 11" id="KW-0812">Transmembrane</keyword>
<feature type="transmembrane region" description="Helical" evidence="12">
    <location>
        <begin position="153"/>
        <end position="175"/>
    </location>
</feature>
<dbReference type="PRINTS" id="PR00245">
    <property type="entry name" value="OLFACTORYR"/>
</dbReference>
<sequence length="375" mass="42295">MAKKLRSFMMKFNLKSVELFEFGDGNAKIGNSMKKIAVGLYGIGKRNEADTSINNIDIKNQTAIMEFILTGLSTITGIQTLLFWVFMIIYTTALCANILLILTICTFRKLHSPMYFFTVNLSLVNVFSISVTTPKLLQSLWTGRKTISFYGCIAQLYLFIWALGTELLLLSFMAFDRYAAICHPLQYTMIMRKEVCFGIASIVWIAGMMNSAVHACLMLKLSFCNSNVINHFFCDAPPLMHLSCSDTSLNESMAFVSDVTFGIVCCGLTLTSYFLIIRAICRIRSTEGKKKAFSTCSSHFIVVSIFYSSVIYTYIRPTSVYSPDQDKKIALLYSVVTPVLNPVIYSLRNKDFIDGMSALIGRVRLFCRLQNRAFF</sequence>
<evidence type="ECO:0000259" key="13">
    <source>
        <dbReference type="PROSITE" id="PS50262"/>
    </source>
</evidence>
<dbReference type="FunFam" id="1.10.1220.70:FF:000001">
    <property type="entry name" value="Olfactory receptor"/>
    <property type="match status" value="1"/>
</dbReference>
<comment type="similarity">
    <text evidence="2 11">Belongs to the G-protein coupled receptor 1 family.</text>
</comment>
<keyword evidence="12" id="KW-0716">Sensory transduction</keyword>
<feature type="transmembrane region" description="Helical" evidence="12">
    <location>
        <begin position="88"/>
        <end position="107"/>
    </location>
</feature>
<keyword evidence="7 11" id="KW-0297">G-protein coupled receptor</keyword>
<gene>
    <name evidence="15" type="primary">LOC103053424</name>
</gene>
<dbReference type="PROSITE" id="PS50262">
    <property type="entry name" value="G_PROTEIN_RECEP_F1_2"/>
    <property type="match status" value="1"/>
</dbReference>
<evidence type="ECO:0000256" key="10">
    <source>
        <dbReference type="ARBA" id="ARBA00023224"/>
    </source>
</evidence>
<dbReference type="FunFam" id="1.20.1070.10:FF:000015">
    <property type="entry name" value="Olfactory receptor"/>
    <property type="match status" value="1"/>
</dbReference>
<protein>
    <recommendedName>
        <fullName evidence="12">Olfactory receptor</fullName>
    </recommendedName>
</protein>
<accession>A0A9F2WLU2</accession>
<dbReference type="InterPro" id="IPR050516">
    <property type="entry name" value="Olfactory_GPCR"/>
</dbReference>
<evidence type="ECO:0000256" key="6">
    <source>
        <dbReference type="ARBA" id="ARBA00022989"/>
    </source>
</evidence>
<evidence type="ECO:0000256" key="1">
    <source>
        <dbReference type="ARBA" id="ARBA00004651"/>
    </source>
</evidence>
<dbReference type="CDD" id="cd15232">
    <property type="entry name" value="7tmA_OR13-like"/>
    <property type="match status" value="1"/>
</dbReference>
<dbReference type="GO" id="GO:0005886">
    <property type="term" value="C:plasma membrane"/>
    <property type="evidence" value="ECO:0007669"/>
    <property type="project" value="UniProtKB-SubCell"/>
</dbReference>
<dbReference type="RefSeq" id="XP_007444362.2">
    <property type="nucleotide sequence ID" value="XM_007444300.2"/>
</dbReference>
<dbReference type="PANTHER" id="PTHR26452">
    <property type="entry name" value="OLFACTORY RECEPTOR"/>
    <property type="match status" value="1"/>
</dbReference>
<dbReference type="InterPro" id="IPR000725">
    <property type="entry name" value="Olfact_rcpt"/>
</dbReference>
<evidence type="ECO:0000313" key="15">
    <source>
        <dbReference type="RefSeq" id="XP_007444362.2"/>
    </source>
</evidence>
<dbReference type="GO" id="GO:0004930">
    <property type="term" value="F:G protein-coupled receptor activity"/>
    <property type="evidence" value="ECO:0007669"/>
    <property type="project" value="UniProtKB-KW"/>
</dbReference>
<dbReference type="Gene3D" id="1.20.1070.10">
    <property type="entry name" value="Rhodopsin 7-helix transmembrane proteins"/>
    <property type="match status" value="1"/>
</dbReference>
<dbReference type="GO" id="GO:0004984">
    <property type="term" value="F:olfactory receptor activity"/>
    <property type="evidence" value="ECO:0007669"/>
    <property type="project" value="InterPro"/>
</dbReference>
<keyword evidence="14" id="KW-1185">Reference proteome</keyword>
<reference evidence="15" key="1">
    <citation type="submission" date="2025-08" db="UniProtKB">
        <authorList>
            <consortium name="RefSeq"/>
        </authorList>
    </citation>
    <scope>IDENTIFICATION</scope>
    <source>
        <tissue evidence="15">Liver</tissue>
    </source>
</reference>
<feature type="domain" description="G-protein coupled receptors family 1 profile" evidence="13">
    <location>
        <begin position="96"/>
        <end position="345"/>
    </location>
</feature>
<feature type="transmembrane region" description="Helical" evidence="12">
    <location>
        <begin position="259"/>
        <end position="280"/>
    </location>
</feature>
<dbReference type="GeneID" id="103053424"/>
<feature type="transmembrane region" description="Helical" evidence="12">
    <location>
        <begin position="330"/>
        <end position="347"/>
    </location>
</feature>
<comment type="subcellular location">
    <subcellularLocation>
        <location evidence="1 12">Cell membrane</location>
        <topology evidence="1 12">Multi-pass membrane protein</topology>
    </subcellularLocation>
</comment>
<feature type="transmembrane region" description="Helical" evidence="12">
    <location>
        <begin position="114"/>
        <end position="133"/>
    </location>
</feature>
<evidence type="ECO:0000256" key="12">
    <source>
        <dbReference type="RuleBase" id="RU363047"/>
    </source>
</evidence>
<dbReference type="OrthoDB" id="6145535at2759"/>